<organism evidence="5 6">
    <name type="scientific">Populus deltoides</name>
    <name type="common">Eastern poplar</name>
    <name type="synonym">Eastern cottonwood</name>
    <dbReference type="NCBI Taxonomy" id="3696"/>
    <lineage>
        <taxon>Eukaryota</taxon>
        <taxon>Viridiplantae</taxon>
        <taxon>Streptophyta</taxon>
        <taxon>Embryophyta</taxon>
        <taxon>Tracheophyta</taxon>
        <taxon>Spermatophyta</taxon>
        <taxon>Magnoliopsida</taxon>
        <taxon>eudicotyledons</taxon>
        <taxon>Gunneridae</taxon>
        <taxon>Pentapetalae</taxon>
        <taxon>rosids</taxon>
        <taxon>fabids</taxon>
        <taxon>Malpighiales</taxon>
        <taxon>Salicaceae</taxon>
        <taxon>Saliceae</taxon>
        <taxon>Populus</taxon>
    </lineage>
</organism>
<dbReference type="PANTHER" id="PTHR48060">
    <property type="entry name" value="DNA DAMAGE-REPAIR/TOLERATION PROTEIN DRT100"/>
    <property type="match status" value="1"/>
</dbReference>
<gene>
    <name evidence="5" type="ORF">H0E87_002636</name>
</gene>
<dbReference type="InterPro" id="IPR001611">
    <property type="entry name" value="Leu-rich_rpt"/>
</dbReference>
<dbReference type="SMART" id="SM00369">
    <property type="entry name" value="LRR_TYP"/>
    <property type="match status" value="4"/>
</dbReference>
<dbReference type="AlphaFoldDB" id="A0A8T2ZW79"/>
<proteinExistence type="predicted"/>
<keyword evidence="1" id="KW-0433">Leucine-rich repeat</keyword>
<dbReference type="InterPro" id="IPR053211">
    <property type="entry name" value="DNA_repair-toleration"/>
</dbReference>
<accession>A0A8T2ZW79</accession>
<evidence type="ECO:0000256" key="4">
    <source>
        <dbReference type="SAM" id="Phobius"/>
    </source>
</evidence>
<evidence type="ECO:0000313" key="5">
    <source>
        <dbReference type="EMBL" id="KAH8521656.1"/>
    </source>
</evidence>
<protein>
    <submittedName>
        <fullName evidence="5">Uncharacterized protein</fullName>
    </submittedName>
</protein>
<dbReference type="InterPro" id="IPR003591">
    <property type="entry name" value="Leu-rich_rpt_typical-subtyp"/>
</dbReference>
<dbReference type="PANTHER" id="PTHR48060:SF20">
    <property type="entry name" value="LEUCINE-RICH REPEAT-CONTAINING N-TERMINAL PLANT-TYPE DOMAIN-CONTAINING PROTEIN"/>
    <property type="match status" value="1"/>
</dbReference>
<keyword evidence="2" id="KW-0732">Signal</keyword>
<sequence>MAESRLWAVLSTKLPNLRVLGLSNCNLAGVLHPSLLQLEQLTDLQLSGNNFSSRVPDFLAKFSSLKTLHLSYCGLYGIFPNSLFLMRTLRSLDVSYNSNLIGTLPAEFPSGSRLEVINLSGTMFMGNLPHSIVNLVFLQDLEISQCSFSGSIPSSFENLTELRYLDFGRNNFSGPVPSLALSEKITGLIFSHNHFSGFIPLSYANGLNYLEVLDLRNNSLKGMIPPDLFTKPLLRSLDLSQNQLNGQLKEFQNASSSLLREMYLSENELQGPIPVSIFKIRGLNVLGLSSNQFNGTINFEMIKDTNELTTLDLSGNNFSFEVSGVNSTLFSHIGKLGLGSCNLKEIPGFLTNLMNLFHLDLSNNKIKGEIPKWIWKLGNENLNLLVGEIPQGNQFGTFTSAAFEGNTGLCGPPLTKTCSHALPPMEPNADSGNGTWGIDWNYYWIGFGCGGGMGLNIGFVAGTVAINIFVKGRGRGRRRRFHTYIHQ</sequence>
<dbReference type="Pfam" id="PF00560">
    <property type="entry name" value="LRR_1"/>
    <property type="match status" value="6"/>
</dbReference>
<evidence type="ECO:0000256" key="2">
    <source>
        <dbReference type="ARBA" id="ARBA00022729"/>
    </source>
</evidence>
<keyword evidence="4" id="KW-1133">Transmembrane helix</keyword>
<comment type="caution">
    <text evidence="5">The sequence shown here is derived from an EMBL/GenBank/DDBJ whole genome shotgun (WGS) entry which is preliminary data.</text>
</comment>
<keyword evidence="4" id="KW-0472">Membrane</keyword>
<dbReference type="EMBL" id="JACEGQ020000001">
    <property type="protein sequence ID" value="KAH8521656.1"/>
    <property type="molecule type" value="Genomic_DNA"/>
</dbReference>
<evidence type="ECO:0000313" key="6">
    <source>
        <dbReference type="Proteomes" id="UP000807159"/>
    </source>
</evidence>
<keyword evidence="4" id="KW-0812">Transmembrane</keyword>
<evidence type="ECO:0000256" key="3">
    <source>
        <dbReference type="ARBA" id="ARBA00022737"/>
    </source>
</evidence>
<dbReference type="InterPro" id="IPR032675">
    <property type="entry name" value="LRR_dom_sf"/>
</dbReference>
<keyword evidence="3" id="KW-0677">Repeat</keyword>
<feature type="transmembrane region" description="Helical" evidence="4">
    <location>
        <begin position="442"/>
        <end position="470"/>
    </location>
</feature>
<dbReference type="PRINTS" id="PR00019">
    <property type="entry name" value="LEURICHRPT"/>
</dbReference>
<evidence type="ECO:0000256" key="1">
    <source>
        <dbReference type="ARBA" id="ARBA00022614"/>
    </source>
</evidence>
<dbReference type="Pfam" id="PF13855">
    <property type="entry name" value="LRR_8"/>
    <property type="match status" value="1"/>
</dbReference>
<dbReference type="Gene3D" id="3.80.10.10">
    <property type="entry name" value="Ribonuclease Inhibitor"/>
    <property type="match status" value="3"/>
</dbReference>
<dbReference type="Proteomes" id="UP000807159">
    <property type="component" value="Chromosome 1"/>
</dbReference>
<dbReference type="SUPFAM" id="SSF52058">
    <property type="entry name" value="L domain-like"/>
    <property type="match status" value="1"/>
</dbReference>
<keyword evidence="6" id="KW-1185">Reference proteome</keyword>
<name>A0A8T2ZW79_POPDE</name>
<reference evidence="5" key="1">
    <citation type="journal article" date="2021" name="J. Hered.">
        <title>Genome Assembly of Salicaceae Populus deltoides (Eastern Cottonwood) I-69 Based on Nanopore Sequencing and Hi-C Technologies.</title>
        <authorList>
            <person name="Bai S."/>
            <person name="Wu H."/>
            <person name="Zhang J."/>
            <person name="Pan Z."/>
            <person name="Zhao W."/>
            <person name="Li Z."/>
            <person name="Tong C."/>
        </authorList>
    </citation>
    <scope>NUCLEOTIDE SEQUENCE</scope>
    <source>
        <tissue evidence="5">Leaf</tissue>
    </source>
</reference>